<evidence type="ECO:0000313" key="2">
    <source>
        <dbReference type="Proteomes" id="UP000234681"/>
    </source>
</evidence>
<dbReference type="AlphaFoldDB" id="A6KT51"/>
<dbReference type="Proteomes" id="UP000234681">
    <property type="component" value="Chromosome 20"/>
</dbReference>
<gene>
    <name evidence="1" type="ORF">rCG_41760</name>
</gene>
<evidence type="ECO:0000313" key="1">
    <source>
        <dbReference type="EMBL" id="EDL86705.1"/>
    </source>
</evidence>
<proteinExistence type="predicted"/>
<accession>A6KT51</accession>
<reference evidence="2" key="1">
    <citation type="submission" date="2005-09" db="EMBL/GenBank/DDBJ databases">
        <authorList>
            <person name="Mural R.J."/>
            <person name="Li P.W."/>
            <person name="Adams M.D."/>
            <person name="Amanatides P.G."/>
            <person name="Baden-Tillson H."/>
            <person name="Barnstead M."/>
            <person name="Chin S.H."/>
            <person name="Dew I."/>
            <person name="Evans C.A."/>
            <person name="Ferriera S."/>
            <person name="Flanigan M."/>
            <person name="Fosler C."/>
            <person name="Glodek A."/>
            <person name="Gu Z."/>
            <person name="Holt R.A."/>
            <person name="Jennings D."/>
            <person name="Kraft C.L."/>
            <person name="Lu F."/>
            <person name="Nguyen T."/>
            <person name="Nusskern D.R."/>
            <person name="Pfannkoch C.M."/>
            <person name="Sitter C."/>
            <person name="Sutton G.G."/>
            <person name="Venter J.C."/>
            <person name="Wang Z."/>
            <person name="Woodage T."/>
            <person name="Zheng X.H."/>
            <person name="Zhong F."/>
        </authorList>
    </citation>
    <scope>NUCLEOTIDE SEQUENCE [LARGE SCALE GENOMIC DNA]</scope>
    <source>
        <strain>BN</strain>
        <strain evidence="2">Sprague-Dawley</strain>
    </source>
</reference>
<protein>
    <submittedName>
        <fullName evidence="1">RCG41760</fullName>
    </submittedName>
</protein>
<organism evidence="1 2">
    <name type="scientific">Rattus norvegicus</name>
    <name type="common">Rat</name>
    <dbReference type="NCBI Taxonomy" id="10116"/>
    <lineage>
        <taxon>Eukaryota</taxon>
        <taxon>Metazoa</taxon>
        <taxon>Chordata</taxon>
        <taxon>Craniata</taxon>
        <taxon>Vertebrata</taxon>
        <taxon>Euteleostomi</taxon>
        <taxon>Mammalia</taxon>
        <taxon>Eutheria</taxon>
        <taxon>Euarchontoglires</taxon>
        <taxon>Glires</taxon>
        <taxon>Rodentia</taxon>
        <taxon>Myomorpha</taxon>
        <taxon>Muroidea</taxon>
        <taxon>Muridae</taxon>
        <taxon>Murinae</taxon>
        <taxon>Rattus</taxon>
    </lineage>
</organism>
<sequence length="32" mass="3530">MKLSISFPATGCQQLLDNEASSAYSRGERLQK</sequence>
<dbReference type="EMBL" id="CH474118">
    <property type="protein sequence ID" value="EDL86705.1"/>
    <property type="molecule type" value="Genomic_DNA"/>
</dbReference>
<name>A6KT51_RAT</name>